<keyword evidence="3" id="KW-1185">Reference proteome</keyword>
<accession>A0ABR3GRK4</accession>
<gene>
    <name evidence="2" type="ORF">Q9L58_002419</name>
</gene>
<proteinExistence type="predicted"/>
<evidence type="ECO:0000313" key="3">
    <source>
        <dbReference type="Proteomes" id="UP001447188"/>
    </source>
</evidence>
<evidence type="ECO:0000313" key="2">
    <source>
        <dbReference type="EMBL" id="KAL0638483.1"/>
    </source>
</evidence>
<comment type="caution">
    <text evidence="2">The sequence shown here is derived from an EMBL/GenBank/DDBJ whole genome shotgun (WGS) entry which is preliminary data.</text>
</comment>
<sequence length="124" mass="14361">MEDDPLCGFDFSDEEESSAQKDRQAKLNQSEEAFQTEKKLWRPVCQTKQAARRLQFSTDYTDSPLSKEEALEIKAAAEERYYSRDFEKSLALTGRALLAGDEMQPTEKKDLLFLQQRCKARLEN</sequence>
<reference evidence="2 3" key="1">
    <citation type="submission" date="2024-02" db="EMBL/GenBank/DDBJ databases">
        <title>Discinaceae phylogenomics.</title>
        <authorList>
            <person name="Dirks A.C."/>
            <person name="James T.Y."/>
        </authorList>
    </citation>
    <scope>NUCLEOTIDE SEQUENCE [LARGE SCALE GENOMIC DNA]</scope>
    <source>
        <strain evidence="2 3">ACD0624</strain>
    </source>
</reference>
<protein>
    <submittedName>
        <fullName evidence="2">Uncharacterized protein</fullName>
    </submittedName>
</protein>
<organism evidence="2 3">
    <name type="scientific">Discina gigas</name>
    <dbReference type="NCBI Taxonomy" id="1032678"/>
    <lineage>
        <taxon>Eukaryota</taxon>
        <taxon>Fungi</taxon>
        <taxon>Dikarya</taxon>
        <taxon>Ascomycota</taxon>
        <taxon>Pezizomycotina</taxon>
        <taxon>Pezizomycetes</taxon>
        <taxon>Pezizales</taxon>
        <taxon>Discinaceae</taxon>
        <taxon>Discina</taxon>
    </lineage>
</organism>
<feature type="region of interest" description="Disordered" evidence="1">
    <location>
        <begin position="1"/>
        <end position="29"/>
    </location>
</feature>
<evidence type="ECO:0000256" key="1">
    <source>
        <dbReference type="SAM" id="MobiDB-lite"/>
    </source>
</evidence>
<feature type="compositionally biased region" description="Acidic residues" evidence="1">
    <location>
        <begin position="1"/>
        <end position="17"/>
    </location>
</feature>
<dbReference type="Proteomes" id="UP001447188">
    <property type="component" value="Unassembled WGS sequence"/>
</dbReference>
<name>A0ABR3GRK4_9PEZI</name>
<dbReference type="EMBL" id="JBBBZM010000021">
    <property type="protein sequence ID" value="KAL0638483.1"/>
    <property type="molecule type" value="Genomic_DNA"/>
</dbReference>